<dbReference type="AlphaFoldDB" id="A0AA39YTW6"/>
<evidence type="ECO:0000313" key="1">
    <source>
        <dbReference type="EMBL" id="KAK0657567.1"/>
    </source>
</evidence>
<reference evidence="1" key="1">
    <citation type="submission" date="2023-06" db="EMBL/GenBank/DDBJ databases">
        <title>Genome-scale phylogeny and comparative genomics of the fungal order Sordariales.</title>
        <authorList>
            <consortium name="Lawrence Berkeley National Laboratory"/>
            <person name="Hensen N."/>
            <person name="Bonometti L."/>
            <person name="Westerberg I."/>
            <person name="Brannstrom I.O."/>
            <person name="Guillou S."/>
            <person name="Cros-Aarteil S."/>
            <person name="Calhoun S."/>
            <person name="Haridas S."/>
            <person name="Kuo A."/>
            <person name="Mondo S."/>
            <person name="Pangilinan J."/>
            <person name="Riley R."/>
            <person name="Labutti K."/>
            <person name="Andreopoulos B."/>
            <person name="Lipzen A."/>
            <person name="Chen C."/>
            <person name="Yanf M."/>
            <person name="Daum C."/>
            <person name="Ng V."/>
            <person name="Clum A."/>
            <person name="Steindorff A."/>
            <person name="Ohm R."/>
            <person name="Martin F."/>
            <person name="Silar P."/>
            <person name="Natvig D."/>
            <person name="Lalanne C."/>
            <person name="Gautier V."/>
            <person name="Ament-Velasquez S.L."/>
            <person name="Kruys A."/>
            <person name="Hutchinson M.I."/>
            <person name="Powell A.J."/>
            <person name="Barry K."/>
            <person name="Miller A.N."/>
            <person name="Grigoriev I.V."/>
            <person name="Debuchy R."/>
            <person name="Gladieux P."/>
            <person name="Thoren M.H."/>
            <person name="Johannesson H."/>
        </authorList>
    </citation>
    <scope>NUCLEOTIDE SEQUENCE</scope>
    <source>
        <strain evidence="1">SMH2532-1</strain>
    </source>
</reference>
<proteinExistence type="predicted"/>
<comment type="caution">
    <text evidence="1">The sequence shown here is derived from an EMBL/GenBank/DDBJ whole genome shotgun (WGS) entry which is preliminary data.</text>
</comment>
<sequence length="243" mass="26621">MVSHRFAISKGQRQFNYTVRLSTLGLHCSSSAISLPKSSLRPHCDRQIRGEWRSTAAAQPPSNPFSTSIHPSCLVGLAAGLDGVFCDWCFVSPHHSASADLSVYLSSFYPTRPVRPSHHLAPLPFQVPRPACWHLPGRPIPWPTAAGWGVCTAVAGHGSIQPCQPASNSIHTRTYFFTPRNGPHSRCDAQNFLSFTIFYSGNFVHTIASLRHQVAACSSRLPCRFTQALLLFAVAFSSSMLSF</sequence>
<gene>
    <name evidence="1" type="ORF">B0T16DRAFT_63218</name>
</gene>
<dbReference type="EMBL" id="JAULSV010000001">
    <property type="protein sequence ID" value="KAK0657567.1"/>
    <property type="molecule type" value="Genomic_DNA"/>
</dbReference>
<name>A0AA39YTW6_9PEZI</name>
<organism evidence="1 2">
    <name type="scientific">Cercophora newfieldiana</name>
    <dbReference type="NCBI Taxonomy" id="92897"/>
    <lineage>
        <taxon>Eukaryota</taxon>
        <taxon>Fungi</taxon>
        <taxon>Dikarya</taxon>
        <taxon>Ascomycota</taxon>
        <taxon>Pezizomycotina</taxon>
        <taxon>Sordariomycetes</taxon>
        <taxon>Sordariomycetidae</taxon>
        <taxon>Sordariales</taxon>
        <taxon>Lasiosphaeriaceae</taxon>
        <taxon>Cercophora</taxon>
    </lineage>
</organism>
<accession>A0AA39YTW6</accession>
<keyword evidence="2" id="KW-1185">Reference proteome</keyword>
<dbReference type="Proteomes" id="UP001174936">
    <property type="component" value="Unassembled WGS sequence"/>
</dbReference>
<evidence type="ECO:0000313" key="2">
    <source>
        <dbReference type="Proteomes" id="UP001174936"/>
    </source>
</evidence>
<protein>
    <submittedName>
        <fullName evidence="1">Uncharacterized protein</fullName>
    </submittedName>
</protein>